<evidence type="ECO:0000313" key="3">
    <source>
        <dbReference type="Proteomes" id="UP000835052"/>
    </source>
</evidence>
<keyword evidence="1" id="KW-0472">Membrane</keyword>
<keyword evidence="3" id="KW-1185">Reference proteome</keyword>
<dbReference type="EMBL" id="CAJGYM010000235">
    <property type="protein sequence ID" value="CAD6200086.1"/>
    <property type="molecule type" value="Genomic_DNA"/>
</dbReference>
<feature type="transmembrane region" description="Helical" evidence="1">
    <location>
        <begin position="49"/>
        <end position="71"/>
    </location>
</feature>
<feature type="transmembrane region" description="Helical" evidence="1">
    <location>
        <begin position="135"/>
        <end position="158"/>
    </location>
</feature>
<gene>
    <name evidence="2" type="ORF">CAUJ_LOCUS15985</name>
</gene>
<name>A0A8S1HU77_9PELO</name>
<keyword evidence="1" id="KW-1133">Transmembrane helix</keyword>
<sequence length="179" mass="20518">MISRSHYKPEKEIMQQALPFTIAKIILVLIVFPPWLLNSTIRELPLFYTFYAIDYCLIPTVIPLSFLATFYRRYLPTSPSVDCDNPVPAGIFYAVGTIDKLLAPMSAALYYLIYRKVLNLANMVSKNHYRPEKRVMQQALPFTIAKIVLLLMVLPPWLLNPSILDLQAAEAVDLEVERN</sequence>
<organism evidence="2 3">
    <name type="scientific">Caenorhabditis auriculariae</name>
    <dbReference type="NCBI Taxonomy" id="2777116"/>
    <lineage>
        <taxon>Eukaryota</taxon>
        <taxon>Metazoa</taxon>
        <taxon>Ecdysozoa</taxon>
        <taxon>Nematoda</taxon>
        <taxon>Chromadorea</taxon>
        <taxon>Rhabditida</taxon>
        <taxon>Rhabditina</taxon>
        <taxon>Rhabditomorpha</taxon>
        <taxon>Rhabditoidea</taxon>
        <taxon>Rhabditidae</taxon>
        <taxon>Peloderinae</taxon>
        <taxon>Caenorhabditis</taxon>
    </lineage>
</organism>
<protein>
    <submittedName>
        <fullName evidence="2">Uncharacterized protein</fullName>
    </submittedName>
</protein>
<dbReference type="AlphaFoldDB" id="A0A8S1HU77"/>
<dbReference type="Proteomes" id="UP000835052">
    <property type="component" value="Unassembled WGS sequence"/>
</dbReference>
<comment type="caution">
    <text evidence="2">The sequence shown here is derived from an EMBL/GenBank/DDBJ whole genome shotgun (WGS) entry which is preliminary data.</text>
</comment>
<keyword evidence="1" id="KW-0812">Transmembrane</keyword>
<feature type="transmembrane region" description="Helical" evidence="1">
    <location>
        <begin position="17"/>
        <end position="37"/>
    </location>
</feature>
<feature type="transmembrane region" description="Helical" evidence="1">
    <location>
        <begin position="91"/>
        <end position="114"/>
    </location>
</feature>
<proteinExistence type="predicted"/>
<reference evidence="2" key="1">
    <citation type="submission" date="2020-10" db="EMBL/GenBank/DDBJ databases">
        <authorList>
            <person name="Kikuchi T."/>
        </authorList>
    </citation>
    <scope>NUCLEOTIDE SEQUENCE</scope>
    <source>
        <strain evidence="2">NKZ352</strain>
    </source>
</reference>
<evidence type="ECO:0000313" key="2">
    <source>
        <dbReference type="EMBL" id="CAD6200086.1"/>
    </source>
</evidence>
<evidence type="ECO:0000256" key="1">
    <source>
        <dbReference type="SAM" id="Phobius"/>
    </source>
</evidence>
<accession>A0A8S1HU77</accession>